<evidence type="ECO:0000313" key="2">
    <source>
        <dbReference type="Proteomes" id="UP001596039"/>
    </source>
</evidence>
<sequence>MIDQRRTPVAWVESPLQLLCAAEYAAALGRPIAVAFRLTGSQMTSTAHELLERGALFSSCAPYFGIPWSLLSSQPDWIIGDGFSGQFRLAASVLRPRSIALVDDGDMTVHLAAALLGRTEYARPVRPGHREGSVATALGAITRARLLRLAGSERLTMFSAFAHDPALLALAARDVPVAANDFEWSRAHARPARMPHPRVVLGTARIVDGLLDESDYLLWLRTVTEDGPISYLPHRREDSRTLARVAELPGVAVVDSGLPAELALAGTSEPLEIVLLRSSAATTLRTVLAGTGSTVRLHAPDSRPGELVR</sequence>
<comment type="caution">
    <text evidence="1">The sequence shown here is derived from an EMBL/GenBank/DDBJ whole genome shotgun (WGS) entry which is preliminary data.</text>
</comment>
<name>A0ABW0NKE2_9MICO</name>
<gene>
    <name evidence="1" type="ORF">ACFPJ4_02295</name>
</gene>
<keyword evidence="2" id="KW-1185">Reference proteome</keyword>
<evidence type="ECO:0000313" key="1">
    <source>
        <dbReference type="EMBL" id="MFC5501065.1"/>
    </source>
</evidence>
<proteinExistence type="predicted"/>
<dbReference type="EMBL" id="JBHSMG010000001">
    <property type="protein sequence ID" value="MFC5501065.1"/>
    <property type="molecule type" value="Genomic_DNA"/>
</dbReference>
<dbReference type="Proteomes" id="UP001596039">
    <property type="component" value="Unassembled WGS sequence"/>
</dbReference>
<protein>
    <submittedName>
        <fullName evidence="1">Uncharacterized protein</fullName>
    </submittedName>
</protein>
<reference evidence="2" key="1">
    <citation type="journal article" date="2019" name="Int. J. Syst. Evol. Microbiol.">
        <title>The Global Catalogue of Microorganisms (GCM) 10K type strain sequencing project: providing services to taxonomists for standard genome sequencing and annotation.</title>
        <authorList>
            <consortium name="The Broad Institute Genomics Platform"/>
            <consortium name="The Broad Institute Genome Sequencing Center for Infectious Disease"/>
            <person name="Wu L."/>
            <person name="Ma J."/>
        </authorList>
    </citation>
    <scope>NUCLEOTIDE SEQUENCE [LARGE SCALE GENOMIC DNA]</scope>
    <source>
        <strain evidence="2">CGMCC 4.6997</strain>
    </source>
</reference>
<organism evidence="1 2">
    <name type="scientific">Lysinimonas soli</name>
    <dbReference type="NCBI Taxonomy" id="1074233"/>
    <lineage>
        <taxon>Bacteria</taxon>
        <taxon>Bacillati</taxon>
        <taxon>Actinomycetota</taxon>
        <taxon>Actinomycetes</taxon>
        <taxon>Micrococcales</taxon>
        <taxon>Microbacteriaceae</taxon>
        <taxon>Lysinimonas</taxon>
    </lineage>
</organism>
<accession>A0ABW0NKE2</accession>
<dbReference type="RefSeq" id="WP_386738670.1">
    <property type="nucleotide sequence ID" value="NZ_JBHSMG010000001.1"/>
</dbReference>